<dbReference type="AlphaFoldDB" id="A0A8J3PME0"/>
<dbReference type="GO" id="GO:0016787">
    <property type="term" value="F:hydrolase activity"/>
    <property type="evidence" value="ECO:0007669"/>
    <property type="project" value="UniProtKB-KW"/>
</dbReference>
<organism evidence="6 7">
    <name type="scientific">Planosporangium flavigriseum</name>
    <dbReference type="NCBI Taxonomy" id="373681"/>
    <lineage>
        <taxon>Bacteria</taxon>
        <taxon>Bacillati</taxon>
        <taxon>Actinomycetota</taxon>
        <taxon>Actinomycetes</taxon>
        <taxon>Micromonosporales</taxon>
        <taxon>Micromonosporaceae</taxon>
        <taxon>Planosporangium</taxon>
    </lineage>
</organism>
<keyword evidence="1" id="KW-0547">Nucleotide-binding</keyword>
<feature type="domain" description="Carboxyltransferase" evidence="5">
    <location>
        <begin position="19"/>
        <end position="279"/>
    </location>
</feature>
<dbReference type="PANTHER" id="PTHR43309">
    <property type="entry name" value="5-OXOPROLINASE SUBUNIT C"/>
    <property type="match status" value="1"/>
</dbReference>
<evidence type="ECO:0000256" key="3">
    <source>
        <dbReference type="ARBA" id="ARBA00022840"/>
    </source>
</evidence>
<dbReference type="NCBIfam" id="TIGR00724">
    <property type="entry name" value="urea_amlyse_rel"/>
    <property type="match status" value="1"/>
</dbReference>
<dbReference type="GO" id="GO:0005524">
    <property type="term" value="F:ATP binding"/>
    <property type="evidence" value="ECO:0007669"/>
    <property type="project" value="UniProtKB-KW"/>
</dbReference>
<keyword evidence="2 6" id="KW-0378">Hydrolase</keyword>
<dbReference type="Pfam" id="PF02626">
    <property type="entry name" value="CT_A_B"/>
    <property type="match status" value="1"/>
</dbReference>
<name>A0A8J3PME0_9ACTN</name>
<reference evidence="6" key="1">
    <citation type="submission" date="2021-01" db="EMBL/GenBank/DDBJ databases">
        <title>Whole genome shotgun sequence of Planosporangium flavigriseum NBRC 105377.</title>
        <authorList>
            <person name="Komaki H."/>
            <person name="Tamura T."/>
        </authorList>
    </citation>
    <scope>NUCLEOTIDE SEQUENCE</scope>
    <source>
        <strain evidence="6">NBRC 105377</strain>
    </source>
</reference>
<sequence>MRPGPLTTVQDLGRPGRAGLGVSPSGAADLGALRLANRLVGNPESAACLEVTLGGLAARFAETALVALTGAPTPVRVADRQGFVNGPLTVRAGETLVLGAPARGLRTYLAVRGGIDVPPVFGSRSTDLLSGLGPEPVRPGTRLPVGNAATGEPTVDIAPVPALPDALELRVLAGPRADWVTADAIRLLARQSYVVSPRSNRVGVRLDGPPLERARQDELPSEGIVRGAVQVPPDGKPVLFLADHPVTGGYPVIGVVEPADTDLLGQARPGQRVTLRWLAG</sequence>
<dbReference type="InterPro" id="IPR003778">
    <property type="entry name" value="CT_A_B"/>
</dbReference>
<evidence type="ECO:0000256" key="4">
    <source>
        <dbReference type="SAM" id="MobiDB-lite"/>
    </source>
</evidence>
<dbReference type="SUPFAM" id="SSF50891">
    <property type="entry name" value="Cyclophilin-like"/>
    <property type="match status" value="1"/>
</dbReference>
<evidence type="ECO:0000259" key="5">
    <source>
        <dbReference type="SMART" id="SM00797"/>
    </source>
</evidence>
<proteinExistence type="predicted"/>
<evidence type="ECO:0000256" key="1">
    <source>
        <dbReference type="ARBA" id="ARBA00022741"/>
    </source>
</evidence>
<accession>A0A8J3PME0</accession>
<evidence type="ECO:0000256" key="2">
    <source>
        <dbReference type="ARBA" id="ARBA00022801"/>
    </source>
</evidence>
<gene>
    <name evidence="6" type="ORF">Pfl04_38250</name>
</gene>
<evidence type="ECO:0000313" key="7">
    <source>
        <dbReference type="Proteomes" id="UP000653674"/>
    </source>
</evidence>
<keyword evidence="7" id="KW-1185">Reference proteome</keyword>
<comment type="caution">
    <text evidence="6">The sequence shown here is derived from an EMBL/GenBank/DDBJ whole genome shotgun (WGS) entry which is preliminary data.</text>
</comment>
<dbReference type="InterPro" id="IPR029000">
    <property type="entry name" value="Cyclophilin-like_dom_sf"/>
</dbReference>
<dbReference type="EMBL" id="BONU01000031">
    <property type="protein sequence ID" value="GIG75421.1"/>
    <property type="molecule type" value="Genomic_DNA"/>
</dbReference>
<protein>
    <submittedName>
        <fullName evidence="6">Allophanate hydrolase</fullName>
    </submittedName>
</protein>
<feature type="region of interest" description="Disordered" evidence="4">
    <location>
        <begin position="1"/>
        <end position="20"/>
    </location>
</feature>
<evidence type="ECO:0000313" key="6">
    <source>
        <dbReference type="EMBL" id="GIG75421.1"/>
    </source>
</evidence>
<keyword evidence="3" id="KW-0067">ATP-binding</keyword>
<dbReference type="Gene3D" id="2.40.100.10">
    <property type="entry name" value="Cyclophilin-like"/>
    <property type="match status" value="1"/>
</dbReference>
<dbReference type="SMART" id="SM00797">
    <property type="entry name" value="AHS2"/>
    <property type="match status" value="1"/>
</dbReference>
<dbReference type="Proteomes" id="UP000653674">
    <property type="component" value="Unassembled WGS sequence"/>
</dbReference>
<dbReference type="InterPro" id="IPR052708">
    <property type="entry name" value="PxpC"/>
</dbReference>
<dbReference type="PANTHER" id="PTHR43309:SF3">
    <property type="entry name" value="5-OXOPROLINASE SUBUNIT C"/>
    <property type="match status" value="1"/>
</dbReference>